<evidence type="ECO:0000256" key="8">
    <source>
        <dbReference type="ARBA" id="ARBA00022840"/>
    </source>
</evidence>
<dbReference type="InterPro" id="IPR008271">
    <property type="entry name" value="Ser/Thr_kinase_AS"/>
</dbReference>
<evidence type="ECO:0000256" key="12">
    <source>
        <dbReference type="ARBA" id="ARBA00047899"/>
    </source>
</evidence>
<comment type="catalytic activity">
    <reaction evidence="13">
        <text>L-seryl-[protein] + ATP = O-phospho-L-seryl-[protein] + ADP + H(+)</text>
        <dbReference type="Rhea" id="RHEA:17989"/>
        <dbReference type="Rhea" id="RHEA-COMP:9863"/>
        <dbReference type="Rhea" id="RHEA-COMP:11604"/>
        <dbReference type="ChEBI" id="CHEBI:15378"/>
        <dbReference type="ChEBI" id="CHEBI:29999"/>
        <dbReference type="ChEBI" id="CHEBI:30616"/>
        <dbReference type="ChEBI" id="CHEBI:83421"/>
        <dbReference type="ChEBI" id="CHEBI:456216"/>
        <dbReference type="EC" id="2.7.11.1"/>
    </reaction>
</comment>
<keyword evidence="7" id="KW-0418">Kinase</keyword>
<dbReference type="CDD" id="cd00180">
    <property type="entry name" value="PKc"/>
    <property type="match status" value="1"/>
</dbReference>
<dbReference type="SUPFAM" id="SSF56112">
    <property type="entry name" value="Protein kinase-like (PK-like)"/>
    <property type="match status" value="1"/>
</dbReference>
<dbReference type="Gene3D" id="1.10.510.10">
    <property type="entry name" value="Transferase(Phosphotransferase) domain 1"/>
    <property type="match status" value="1"/>
</dbReference>
<dbReference type="PROSITE" id="PS50011">
    <property type="entry name" value="PROTEIN_KINASE_DOM"/>
    <property type="match status" value="1"/>
</dbReference>
<dbReference type="OrthoDB" id="10252171at2759"/>
<keyword evidence="5" id="KW-0808">Transferase</keyword>
<evidence type="ECO:0000256" key="2">
    <source>
        <dbReference type="ARBA" id="ARBA00012513"/>
    </source>
</evidence>
<dbReference type="Proteomes" id="UP000031575">
    <property type="component" value="Unassembled WGS sequence"/>
</dbReference>
<evidence type="ECO:0000259" key="14">
    <source>
        <dbReference type="PROSITE" id="PS50011"/>
    </source>
</evidence>
<keyword evidence="10" id="KW-0072">Autophagy</keyword>
<feature type="domain" description="Protein kinase" evidence="14">
    <location>
        <begin position="238"/>
        <end position="497"/>
    </location>
</feature>
<dbReference type="VEuPathDB" id="FungiDB:SPBR_00344"/>
<dbReference type="GO" id="GO:0000422">
    <property type="term" value="P:autophagy of mitochondrion"/>
    <property type="evidence" value="ECO:0007669"/>
    <property type="project" value="TreeGrafter"/>
</dbReference>
<comment type="catalytic activity">
    <reaction evidence="12">
        <text>L-threonyl-[protein] + ATP = O-phospho-L-threonyl-[protein] + ADP + H(+)</text>
        <dbReference type="Rhea" id="RHEA:46608"/>
        <dbReference type="Rhea" id="RHEA-COMP:11060"/>
        <dbReference type="Rhea" id="RHEA-COMP:11605"/>
        <dbReference type="ChEBI" id="CHEBI:15378"/>
        <dbReference type="ChEBI" id="CHEBI:30013"/>
        <dbReference type="ChEBI" id="CHEBI:30616"/>
        <dbReference type="ChEBI" id="CHEBI:61977"/>
        <dbReference type="ChEBI" id="CHEBI:456216"/>
        <dbReference type="EC" id="2.7.11.1"/>
    </reaction>
</comment>
<keyword evidence="3" id="KW-0813">Transport</keyword>
<dbReference type="Gene3D" id="3.30.200.20">
    <property type="entry name" value="Phosphorylase Kinase, domain 1"/>
    <property type="match status" value="1"/>
</dbReference>
<evidence type="ECO:0000256" key="6">
    <source>
        <dbReference type="ARBA" id="ARBA00022741"/>
    </source>
</evidence>
<keyword evidence="8" id="KW-0067">ATP-binding</keyword>
<comment type="subcellular location">
    <subcellularLocation>
        <location evidence="1">Preautophagosomal structure membrane</location>
        <topology evidence="1">Peripheral membrane protein</topology>
    </subcellularLocation>
</comment>
<dbReference type="AlphaFoldDB" id="A0A0C2FIJ6"/>
<dbReference type="GO" id="GO:0000045">
    <property type="term" value="P:autophagosome assembly"/>
    <property type="evidence" value="ECO:0007669"/>
    <property type="project" value="TreeGrafter"/>
</dbReference>
<dbReference type="SMART" id="SM00220">
    <property type="entry name" value="S_TKc"/>
    <property type="match status" value="1"/>
</dbReference>
<dbReference type="GO" id="GO:0005829">
    <property type="term" value="C:cytosol"/>
    <property type="evidence" value="ECO:0007669"/>
    <property type="project" value="TreeGrafter"/>
</dbReference>
<name>A0A0C2FIJ6_9PEZI</name>
<evidence type="ECO:0000256" key="11">
    <source>
        <dbReference type="ARBA" id="ARBA00030237"/>
    </source>
</evidence>
<dbReference type="GO" id="GO:0015031">
    <property type="term" value="P:protein transport"/>
    <property type="evidence" value="ECO:0007669"/>
    <property type="project" value="UniProtKB-KW"/>
</dbReference>
<keyword evidence="16" id="KW-1185">Reference proteome</keyword>
<dbReference type="GO" id="GO:0034727">
    <property type="term" value="P:piecemeal microautophagy of the nucleus"/>
    <property type="evidence" value="ECO:0007669"/>
    <property type="project" value="TreeGrafter"/>
</dbReference>
<dbReference type="GO" id="GO:0004674">
    <property type="term" value="F:protein serine/threonine kinase activity"/>
    <property type="evidence" value="ECO:0007669"/>
    <property type="project" value="UniProtKB-KW"/>
</dbReference>
<reference evidence="15 16" key="1">
    <citation type="journal article" date="2014" name="BMC Genomics">
        <title>Comparative genomics of the major fungal agents of human and animal Sporotrichosis: Sporothrix schenckii and Sporothrix brasiliensis.</title>
        <authorList>
            <person name="Teixeira M.M."/>
            <person name="de Almeida L.G."/>
            <person name="Kubitschek-Barreira P."/>
            <person name="Alves F.L."/>
            <person name="Kioshima E.S."/>
            <person name="Abadio A.K."/>
            <person name="Fernandes L."/>
            <person name="Derengowski L.S."/>
            <person name="Ferreira K.S."/>
            <person name="Souza R.C."/>
            <person name="Ruiz J.C."/>
            <person name="de Andrade N.C."/>
            <person name="Paes H.C."/>
            <person name="Nicola A.M."/>
            <person name="Albuquerque P."/>
            <person name="Gerber A.L."/>
            <person name="Martins V.P."/>
            <person name="Peconick L.D."/>
            <person name="Neto A.V."/>
            <person name="Chaucanez C.B."/>
            <person name="Silva P.A."/>
            <person name="Cunha O.L."/>
            <person name="de Oliveira F.F."/>
            <person name="dos Santos T.C."/>
            <person name="Barros A.L."/>
            <person name="Soares M.A."/>
            <person name="de Oliveira L.M."/>
            <person name="Marini M.M."/>
            <person name="Villalobos-Duno H."/>
            <person name="Cunha M.M."/>
            <person name="de Hoog S."/>
            <person name="da Silveira J.F."/>
            <person name="Henrissat B."/>
            <person name="Nino-Vega G.A."/>
            <person name="Cisalpino P.S."/>
            <person name="Mora-Montes H.M."/>
            <person name="Almeida S.R."/>
            <person name="Stajich J.E."/>
            <person name="Lopes-Bezerra L.M."/>
            <person name="Vasconcelos A.T."/>
            <person name="Felipe M.S."/>
        </authorList>
    </citation>
    <scope>NUCLEOTIDE SEQUENCE [LARGE SCALE GENOMIC DNA]</scope>
    <source>
        <strain evidence="15 16">5110</strain>
    </source>
</reference>
<dbReference type="RefSeq" id="XP_040618928.1">
    <property type="nucleotide sequence ID" value="XM_040758663.1"/>
</dbReference>
<evidence type="ECO:0000313" key="15">
    <source>
        <dbReference type="EMBL" id="KIH90918.1"/>
    </source>
</evidence>
<dbReference type="GeneID" id="63673584"/>
<keyword evidence="9" id="KW-0653">Protein transport</keyword>
<dbReference type="GO" id="GO:0061709">
    <property type="term" value="P:reticulophagy"/>
    <property type="evidence" value="ECO:0007669"/>
    <property type="project" value="TreeGrafter"/>
</dbReference>
<evidence type="ECO:0000256" key="10">
    <source>
        <dbReference type="ARBA" id="ARBA00023006"/>
    </source>
</evidence>
<dbReference type="GO" id="GO:0005776">
    <property type="term" value="C:autophagosome"/>
    <property type="evidence" value="ECO:0007669"/>
    <property type="project" value="TreeGrafter"/>
</dbReference>
<dbReference type="EC" id="2.7.11.1" evidence="2"/>
<evidence type="ECO:0000256" key="7">
    <source>
        <dbReference type="ARBA" id="ARBA00022777"/>
    </source>
</evidence>
<gene>
    <name evidence="15" type="ORF">SPBR_00344</name>
</gene>
<dbReference type="PROSITE" id="PS00108">
    <property type="entry name" value="PROTEIN_KINASE_ST"/>
    <property type="match status" value="1"/>
</dbReference>
<keyword evidence="4" id="KW-0723">Serine/threonine-protein kinase</keyword>
<dbReference type="EMBL" id="AWTV01000008">
    <property type="protein sequence ID" value="KIH90918.1"/>
    <property type="molecule type" value="Genomic_DNA"/>
</dbReference>
<evidence type="ECO:0000313" key="16">
    <source>
        <dbReference type="Proteomes" id="UP000031575"/>
    </source>
</evidence>
<organism evidence="15 16">
    <name type="scientific">Sporothrix brasiliensis 5110</name>
    <dbReference type="NCBI Taxonomy" id="1398154"/>
    <lineage>
        <taxon>Eukaryota</taxon>
        <taxon>Fungi</taxon>
        <taxon>Dikarya</taxon>
        <taxon>Ascomycota</taxon>
        <taxon>Pezizomycotina</taxon>
        <taxon>Sordariomycetes</taxon>
        <taxon>Sordariomycetidae</taxon>
        <taxon>Ophiostomatales</taxon>
        <taxon>Ophiostomataceae</taxon>
        <taxon>Sporothrix</taxon>
    </lineage>
</organism>
<evidence type="ECO:0000256" key="3">
    <source>
        <dbReference type="ARBA" id="ARBA00022448"/>
    </source>
</evidence>
<dbReference type="PANTHER" id="PTHR24348">
    <property type="entry name" value="SERINE/THREONINE-PROTEIN KINASE UNC-51-RELATED"/>
    <property type="match status" value="1"/>
</dbReference>
<evidence type="ECO:0000256" key="13">
    <source>
        <dbReference type="ARBA" id="ARBA00048679"/>
    </source>
</evidence>
<protein>
    <recommendedName>
        <fullName evidence="2">non-specific serine/threonine protein kinase</fullName>
        <ecNumber evidence="2">2.7.11.1</ecNumber>
    </recommendedName>
    <alternativeName>
        <fullName evidence="11">Autophagy-related protein 1</fullName>
    </alternativeName>
</protein>
<dbReference type="Pfam" id="PF00069">
    <property type="entry name" value="Pkinase"/>
    <property type="match status" value="1"/>
</dbReference>
<evidence type="ECO:0000256" key="4">
    <source>
        <dbReference type="ARBA" id="ARBA00022527"/>
    </source>
</evidence>
<evidence type="ECO:0000256" key="5">
    <source>
        <dbReference type="ARBA" id="ARBA00022679"/>
    </source>
</evidence>
<dbReference type="InterPro" id="IPR000719">
    <property type="entry name" value="Prot_kinase_dom"/>
</dbReference>
<dbReference type="GO" id="GO:0034045">
    <property type="term" value="C:phagophore assembly site membrane"/>
    <property type="evidence" value="ECO:0007669"/>
    <property type="project" value="UniProtKB-SubCell"/>
</dbReference>
<keyword evidence="6" id="KW-0547">Nucleotide-binding</keyword>
<dbReference type="GO" id="GO:0042594">
    <property type="term" value="P:response to starvation"/>
    <property type="evidence" value="ECO:0007669"/>
    <property type="project" value="TreeGrafter"/>
</dbReference>
<dbReference type="HOGENOM" id="CLU_436906_0_0_1"/>
<proteinExistence type="predicted"/>
<dbReference type="InterPro" id="IPR011009">
    <property type="entry name" value="Kinase-like_dom_sf"/>
</dbReference>
<sequence>MPRLAPPTDDPDIFAWIINKGGNALDAIRDEPNKAIFVGQHSSRYNGIKDKSDRLELRFSRGLTKPEENEWLFGTLGGKSDVFVFSLAGTTVPGTTRTMRSRVRRQQHFGLFITPDLRIHVRYLDMGCAIGRTHTDHKTNNSNVSWHHARRIGETAVVYRGPFEDQLWETVDIRVEDAETYQTATFGIQFPSHDNDMASDAYLANLQACAKTPVITRMTAVASMAGTSVLQTNRDSDRVYSRQLDAGAFGQVQLWMDLDTGDIGALKQLKDGLSDSALRDFQQEIQFMSRFDHDHVIKVIDFQQKPLARVLMPYYSLGNIGRYRLRQDQCIKALEQLLQALDYLHEVHHIAHRDLKPQNILVASLDPIHIVLSDFGLSKEAHSQKLMHSWAGTDRYMAPEMFSTTDGYDFRADVWSAGVILLEWAHGLPAFDVPFTRGTAMEWTAQWTQMVVDFVAMRRGTIDNRIFKLLSLMLVIEPGTRRTAGQCLDFGVSRGLFSQPSQAAAAAAAAAASANMGSIGLDHSGHHGLPGVPGLAHDTFSSTASGSSASVSTGSSFPDVASAGLVSAGSASARLSSAVQVHQSSLLDKVISGGISKKSRLRFMRQSARNYESEKWSNISLGSKET</sequence>
<dbReference type="InterPro" id="IPR045269">
    <property type="entry name" value="Atg1-like"/>
</dbReference>
<comment type="caution">
    <text evidence="15">The sequence shown here is derived from an EMBL/GenBank/DDBJ whole genome shotgun (WGS) entry which is preliminary data.</text>
</comment>
<evidence type="ECO:0000256" key="1">
    <source>
        <dbReference type="ARBA" id="ARBA00004623"/>
    </source>
</evidence>
<dbReference type="GO" id="GO:0005524">
    <property type="term" value="F:ATP binding"/>
    <property type="evidence" value="ECO:0007669"/>
    <property type="project" value="UniProtKB-KW"/>
</dbReference>
<evidence type="ECO:0000256" key="9">
    <source>
        <dbReference type="ARBA" id="ARBA00022927"/>
    </source>
</evidence>
<accession>A0A0C2FIJ6</accession>
<dbReference type="PANTHER" id="PTHR24348:SF22">
    <property type="entry name" value="NON-SPECIFIC SERINE_THREONINE PROTEIN KINASE"/>
    <property type="match status" value="1"/>
</dbReference>
<dbReference type="GO" id="GO:0010506">
    <property type="term" value="P:regulation of autophagy"/>
    <property type="evidence" value="ECO:0007669"/>
    <property type="project" value="InterPro"/>
</dbReference>